<proteinExistence type="predicted"/>
<sequence length="130" mass="13645">MTETYPIQERVEAALGAERADKLLTGLDNYSNQPNAVKGAAKRPSDPEVEAVAHAAFAAATPQEINLELDSIGMWGLLTLAARADVTILDSLPPGRVDNPKVASIRRATTKHLKGLAEAAAADPSTDSAD</sequence>
<accession>A0A1H4MF09</accession>
<name>A0A1H4MF09_9MICC</name>
<evidence type="ECO:0000313" key="2">
    <source>
        <dbReference type="EMBL" id="SEB81691.1"/>
    </source>
</evidence>
<dbReference type="AlphaFoldDB" id="A0A1H4MF09"/>
<dbReference type="EMBL" id="FNSN01000003">
    <property type="protein sequence ID" value="SEB81691.1"/>
    <property type="molecule type" value="Genomic_DNA"/>
</dbReference>
<keyword evidence="3" id="KW-1185">Reference proteome</keyword>
<gene>
    <name evidence="2" type="ORF">SAMN04489745_1329</name>
</gene>
<dbReference type="Proteomes" id="UP000182652">
    <property type="component" value="Unassembled WGS sequence"/>
</dbReference>
<dbReference type="STRING" id="156980.SAMN04489745_1329"/>
<evidence type="ECO:0000313" key="3">
    <source>
        <dbReference type="Proteomes" id="UP000182652"/>
    </source>
</evidence>
<reference evidence="2 3" key="1">
    <citation type="submission" date="2016-10" db="EMBL/GenBank/DDBJ databases">
        <authorList>
            <person name="de Groot N.N."/>
        </authorList>
    </citation>
    <scope>NUCLEOTIDE SEQUENCE [LARGE SCALE GENOMIC DNA]</scope>
    <source>
        <strain evidence="2 3">DSM 10495</strain>
    </source>
</reference>
<evidence type="ECO:0000256" key="1">
    <source>
        <dbReference type="SAM" id="MobiDB-lite"/>
    </source>
</evidence>
<organism evidence="2 3">
    <name type="scientific">Arthrobacter woluwensis</name>
    <dbReference type="NCBI Taxonomy" id="156980"/>
    <lineage>
        <taxon>Bacteria</taxon>
        <taxon>Bacillati</taxon>
        <taxon>Actinomycetota</taxon>
        <taxon>Actinomycetes</taxon>
        <taxon>Micrococcales</taxon>
        <taxon>Micrococcaceae</taxon>
        <taxon>Arthrobacter</taxon>
    </lineage>
</organism>
<protein>
    <submittedName>
        <fullName evidence="2">Uncharacterized protein</fullName>
    </submittedName>
</protein>
<dbReference type="RefSeq" id="WP_066211314.1">
    <property type="nucleotide sequence ID" value="NZ_FNSN01000003.1"/>
</dbReference>
<feature type="region of interest" description="Disordered" evidence="1">
    <location>
        <begin position="26"/>
        <end position="46"/>
    </location>
</feature>